<dbReference type="AlphaFoldDB" id="A0A7T1F3H4"/>
<gene>
    <name evidence="3" type="ORF">RT761_01877</name>
</gene>
<dbReference type="Gene3D" id="3.30.559.10">
    <property type="entry name" value="Chloramphenicol acetyltransferase-like domain"/>
    <property type="match status" value="2"/>
</dbReference>
<evidence type="ECO:0008006" key="5">
    <source>
        <dbReference type="Google" id="ProtNLM"/>
    </source>
</evidence>
<dbReference type="EMBL" id="CP065383">
    <property type="protein sequence ID" value="QPM68655.1"/>
    <property type="molecule type" value="Genomic_DNA"/>
</dbReference>
<evidence type="ECO:0000313" key="4">
    <source>
        <dbReference type="Proteomes" id="UP000594463"/>
    </source>
</evidence>
<dbReference type="GO" id="GO:0016740">
    <property type="term" value="F:transferase activity"/>
    <property type="evidence" value="ECO:0007669"/>
    <property type="project" value="UniProtKB-KW"/>
</dbReference>
<comment type="similarity">
    <text evidence="1">Belongs to the plant acyltransferase family.</text>
</comment>
<dbReference type="PANTHER" id="PTHR31623">
    <property type="entry name" value="F21J9.9"/>
    <property type="match status" value="1"/>
</dbReference>
<name>A0A7T1F3H4_ATRLM</name>
<dbReference type="PANTHER" id="PTHR31623:SF17">
    <property type="entry name" value="F21J9.9"/>
    <property type="match status" value="1"/>
</dbReference>
<reference evidence="3 4" key="1">
    <citation type="journal article" date="2021" name="Nat. Commun.">
        <title>Isolation of a member of the candidate phylum Atribacteria reveals a unique cell membrane structure.</title>
        <authorList>
            <person name="Taiki K."/>
            <person name="Nobu M.K."/>
            <person name="Kusada H."/>
            <person name="Meng X.-Y."/>
            <person name="Hosoki N."/>
            <person name="Uematsu K."/>
            <person name="Yoshioka H."/>
            <person name="Kamagata Y."/>
            <person name="Tamaki H."/>
        </authorList>
    </citation>
    <scope>NUCLEOTIDE SEQUENCE [LARGE SCALE GENOMIC DNA]</scope>
    <source>
        <strain evidence="3 4">RT761</strain>
    </source>
</reference>
<dbReference type="RefSeq" id="WP_218111151.1">
    <property type="nucleotide sequence ID" value="NZ_CP065383.1"/>
</dbReference>
<proteinExistence type="inferred from homology"/>
<dbReference type="KEGG" id="alam:RT761_01877"/>
<organism evidence="3 4">
    <name type="scientific">Atribacter laminatus</name>
    <dbReference type="NCBI Taxonomy" id="2847778"/>
    <lineage>
        <taxon>Bacteria</taxon>
        <taxon>Pseudomonadati</taxon>
        <taxon>Atribacterota</taxon>
        <taxon>Atribacteria</taxon>
        <taxon>Atribacterales</taxon>
        <taxon>Atribacteraceae</taxon>
        <taxon>Atribacter</taxon>
    </lineage>
</organism>
<keyword evidence="4" id="KW-1185">Reference proteome</keyword>
<dbReference type="Proteomes" id="UP000594463">
    <property type="component" value="Chromosome"/>
</dbReference>
<dbReference type="InterPro" id="IPR023213">
    <property type="entry name" value="CAT-like_dom_sf"/>
</dbReference>
<evidence type="ECO:0000256" key="2">
    <source>
        <dbReference type="ARBA" id="ARBA00022679"/>
    </source>
</evidence>
<keyword evidence="2" id="KW-0808">Transferase</keyword>
<evidence type="ECO:0000313" key="3">
    <source>
        <dbReference type="EMBL" id="QPM68655.1"/>
    </source>
</evidence>
<sequence length="438" mass="49838">MKKNPVTEYIRAEENQCPTAVWKFSVLDQACFPMIIRGTLVYDVQLDVDTMKAGFKKLLYYYPHLSGRMKDKSGIQFTNDGVPFTVTSEPDLLLKDALKKGQDVDRFSSDIKPSRIRRGIDAPLSVKITKLQDGSVLGIKCSHACMDGDSFYTMLYNWGQICKNENFIEPVLDQSLFHVPMNLSREEVQKAAFNRGWKKVSKLAFLKILPTFMFGIVKERTDAFYFSADGLSQLKRQISTDVSFPCSTHVALSAFLTKMLLKLFNHSEKTTCVQVTVANLRNRLTEIPSTFVGNASSIVATPNFSAGASLEEITGIIHRTLQPLRETSLEELRNIVSLSIQAMKLKLPVLPFDFTEMYSKKPTVFYINNFSKFHIYDLDFGFRKPVSIIPHNLSDQVLIWPAHPAKGGVEVYFSGIPARMIRKMKKDDPWFQEMKQYN</sequence>
<accession>A0A7T1F3H4</accession>
<evidence type="ECO:0000256" key="1">
    <source>
        <dbReference type="ARBA" id="ARBA00009861"/>
    </source>
</evidence>
<protein>
    <recommendedName>
        <fullName evidence="5">Condensation domain-containing protein</fullName>
    </recommendedName>
</protein>
<dbReference type="Pfam" id="PF02458">
    <property type="entry name" value="Transferase"/>
    <property type="match status" value="1"/>
</dbReference>